<sequence length="80" mass="9219">MDTLLDASPTEHTIAVIILVILAGIYWYITKSANMQEFRDNVLYYKNKVLVNTFVKRDGMVLATKEPSWFVSLLEFYGLV</sequence>
<name>A0A6C0KHE5_9ZZZZ</name>
<dbReference type="EMBL" id="MN740905">
    <property type="protein sequence ID" value="QHU17415.1"/>
    <property type="molecule type" value="Genomic_DNA"/>
</dbReference>
<evidence type="ECO:0000313" key="2">
    <source>
        <dbReference type="EMBL" id="QHU17415.1"/>
    </source>
</evidence>
<protein>
    <submittedName>
        <fullName evidence="2">Uncharacterized protein</fullName>
    </submittedName>
</protein>
<keyword evidence="1" id="KW-0472">Membrane</keyword>
<keyword evidence="1" id="KW-0812">Transmembrane</keyword>
<proteinExistence type="predicted"/>
<reference evidence="2" key="1">
    <citation type="journal article" date="2020" name="Nature">
        <title>Giant virus diversity and host interactions through global metagenomics.</title>
        <authorList>
            <person name="Schulz F."/>
            <person name="Roux S."/>
            <person name="Paez-Espino D."/>
            <person name="Jungbluth S."/>
            <person name="Walsh D.A."/>
            <person name="Denef V.J."/>
            <person name="McMahon K.D."/>
            <person name="Konstantinidis K.T."/>
            <person name="Eloe-Fadrosh E.A."/>
            <person name="Kyrpides N.C."/>
            <person name="Woyke T."/>
        </authorList>
    </citation>
    <scope>NUCLEOTIDE SEQUENCE</scope>
    <source>
        <strain evidence="2">GVMAG-S-3300012000-57</strain>
    </source>
</reference>
<feature type="transmembrane region" description="Helical" evidence="1">
    <location>
        <begin position="12"/>
        <end position="29"/>
    </location>
</feature>
<keyword evidence="1" id="KW-1133">Transmembrane helix</keyword>
<dbReference type="AlphaFoldDB" id="A0A6C0KHE5"/>
<organism evidence="2">
    <name type="scientific">viral metagenome</name>
    <dbReference type="NCBI Taxonomy" id="1070528"/>
    <lineage>
        <taxon>unclassified sequences</taxon>
        <taxon>metagenomes</taxon>
        <taxon>organismal metagenomes</taxon>
    </lineage>
</organism>
<accession>A0A6C0KHE5</accession>
<evidence type="ECO:0000256" key="1">
    <source>
        <dbReference type="SAM" id="Phobius"/>
    </source>
</evidence>